<proteinExistence type="predicted"/>
<dbReference type="Gene3D" id="3.40.50.300">
    <property type="entry name" value="P-loop containing nucleotide triphosphate hydrolases"/>
    <property type="match status" value="1"/>
</dbReference>
<dbReference type="PANTHER" id="PTHR42939">
    <property type="entry name" value="ABC TRANSPORTER ATP-BINDING PROTEIN ALBC-RELATED"/>
    <property type="match status" value="1"/>
</dbReference>
<dbReference type="InterPro" id="IPR027417">
    <property type="entry name" value="P-loop_NTPase"/>
</dbReference>
<dbReference type="GeneID" id="79852173"/>
<protein>
    <submittedName>
        <fullName evidence="5">ATP-binding cassette domain-containing protein</fullName>
    </submittedName>
</protein>
<evidence type="ECO:0000313" key="6">
    <source>
        <dbReference type="Proteomes" id="UP000318080"/>
    </source>
</evidence>
<dbReference type="Proteomes" id="UP000318080">
    <property type="component" value="Unassembled WGS sequence"/>
</dbReference>
<dbReference type="GO" id="GO:0016887">
    <property type="term" value="F:ATP hydrolysis activity"/>
    <property type="evidence" value="ECO:0007669"/>
    <property type="project" value="InterPro"/>
</dbReference>
<evidence type="ECO:0000259" key="4">
    <source>
        <dbReference type="PROSITE" id="PS50893"/>
    </source>
</evidence>
<dbReference type="Pfam" id="PF00005">
    <property type="entry name" value="ABC_tran"/>
    <property type="match status" value="1"/>
</dbReference>
<evidence type="ECO:0000313" key="5">
    <source>
        <dbReference type="EMBL" id="TQE43927.1"/>
    </source>
</evidence>
<dbReference type="PANTHER" id="PTHR42939:SF1">
    <property type="entry name" value="ABC TRANSPORTER ATP-BINDING PROTEIN ALBC-RELATED"/>
    <property type="match status" value="1"/>
</dbReference>
<organism evidence="5 6">
    <name type="scientific">Corynebacterium phoceense</name>
    <dbReference type="NCBI Taxonomy" id="1686286"/>
    <lineage>
        <taxon>Bacteria</taxon>
        <taxon>Bacillati</taxon>
        <taxon>Actinomycetota</taxon>
        <taxon>Actinomycetes</taxon>
        <taxon>Mycobacteriales</taxon>
        <taxon>Corynebacteriaceae</taxon>
        <taxon>Corynebacterium</taxon>
    </lineage>
</organism>
<evidence type="ECO:0000256" key="2">
    <source>
        <dbReference type="ARBA" id="ARBA00022741"/>
    </source>
</evidence>
<dbReference type="GO" id="GO:0005524">
    <property type="term" value="F:ATP binding"/>
    <property type="evidence" value="ECO:0007669"/>
    <property type="project" value="UniProtKB-KW"/>
</dbReference>
<dbReference type="InterPro" id="IPR051782">
    <property type="entry name" value="ABC_Transporter_VariousFunc"/>
</dbReference>
<accession>A0A540R8K1</accession>
<sequence>MITARHLSKSFGSKKVFEGLNFDIHDGQLHALVGRNGCGKTTLLSLLAGQKRYEGELSHNPYNNRAVMDTIVFTGVDTAYPNWRLHDILTAAGQRYPYWSLRDDLLDAFDLDLHTSYAAASRGQRSMLAIIVALSANAELTLLDEPYLGLDDANRTIFYDNLPHDRTMVVATHALEESAQHFDRFLLMGEGMQDYSAAELDDAFVVAPGSPDLAPHAVRTEEIAGQSRMIVPRGVAEGTPLPLADAVRILGGQR</sequence>
<dbReference type="SUPFAM" id="SSF52540">
    <property type="entry name" value="P-loop containing nucleoside triphosphate hydrolases"/>
    <property type="match status" value="1"/>
</dbReference>
<dbReference type="RefSeq" id="WP_066511214.1">
    <property type="nucleotide sequence ID" value="NZ_JADPQA010000013.1"/>
</dbReference>
<keyword evidence="6" id="KW-1185">Reference proteome</keyword>
<gene>
    <name evidence="5" type="ORF">EJK80_05215</name>
</gene>
<dbReference type="STRING" id="1686286.GCA_900092335_00862"/>
<name>A0A540R8K1_9CORY</name>
<evidence type="ECO:0000256" key="3">
    <source>
        <dbReference type="ARBA" id="ARBA00022840"/>
    </source>
</evidence>
<feature type="domain" description="ABC transporter" evidence="4">
    <location>
        <begin position="2"/>
        <end position="215"/>
    </location>
</feature>
<dbReference type="PROSITE" id="PS50893">
    <property type="entry name" value="ABC_TRANSPORTER_2"/>
    <property type="match status" value="1"/>
</dbReference>
<dbReference type="AlphaFoldDB" id="A0A540R8K1"/>
<evidence type="ECO:0000256" key="1">
    <source>
        <dbReference type="ARBA" id="ARBA00022448"/>
    </source>
</evidence>
<dbReference type="InterPro" id="IPR003439">
    <property type="entry name" value="ABC_transporter-like_ATP-bd"/>
</dbReference>
<keyword evidence="1" id="KW-0813">Transport</keyword>
<keyword evidence="2" id="KW-0547">Nucleotide-binding</keyword>
<dbReference type="EMBL" id="VHIR01000005">
    <property type="protein sequence ID" value="TQE43927.1"/>
    <property type="molecule type" value="Genomic_DNA"/>
</dbReference>
<keyword evidence="3 5" id="KW-0067">ATP-binding</keyword>
<reference evidence="5 6" key="1">
    <citation type="submission" date="2019-06" db="EMBL/GenBank/DDBJ databases">
        <title>Draft genome of C. phoceense Strain 272.</title>
        <authorList>
            <person name="Pacheco L.G.C."/>
            <person name="Barberis C.M."/>
            <person name="Almuzara M.N."/>
            <person name="Traglia G.M."/>
            <person name="Santos C.S."/>
            <person name="Rocha D.J.P.G."/>
            <person name="Aguiar E.R.G.R."/>
            <person name="Vay C.A."/>
        </authorList>
    </citation>
    <scope>NUCLEOTIDE SEQUENCE [LARGE SCALE GENOMIC DNA]</scope>
    <source>
        <strain evidence="5 6">272</strain>
    </source>
</reference>
<comment type="caution">
    <text evidence="5">The sequence shown here is derived from an EMBL/GenBank/DDBJ whole genome shotgun (WGS) entry which is preliminary data.</text>
</comment>